<dbReference type="AlphaFoldDB" id="A0A1X7T333"/>
<organism evidence="1">
    <name type="scientific">Amphimedon queenslandica</name>
    <name type="common">Sponge</name>
    <dbReference type="NCBI Taxonomy" id="400682"/>
    <lineage>
        <taxon>Eukaryota</taxon>
        <taxon>Metazoa</taxon>
        <taxon>Porifera</taxon>
        <taxon>Demospongiae</taxon>
        <taxon>Heteroscleromorpha</taxon>
        <taxon>Haplosclerida</taxon>
        <taxon>Niphatidae</taxon>
        <taxon>Amphimedon</taxon>
    </lineage>
</organism>
<evidence type="ECO:0000313" key="1">
    <source>
        <dbReference type="EnsemblMetazoa" id="Aqu2.1.08867_001"/>
    </source>
</evidence>
<name>A0A1X7T333_AMPQE</name>
<sequence length="145" mass="14950">MASPGPADNTNQLQITDLAEVLQLLKRHGYSGTTYYELGLFFGLSPATLDIITKNNRDDVTVAGNLVTVVTVVTKVTVAGNLVTVVTVVTKVTVAGNLVTVVTVVTKVTVAGNLVTVVTVVTKVTVAGNLVTVVTVVTKVTVAGN</sequence>
<evidence type="ECO:0008006" key="2">
    <source>
        <dbReference type="Google" id="ProtNLM"/>
    </source>
</evidence>
<accession>A0A1X7T333</accession>
<reference evidence="1" key="1">
    <citation type="submission" date="2017-05" db="UniProtKB">
        <authorList>
            <consortium name="EnsemblMetazoa"/>
        </authorList>
    </citation>
    <scope>IDENTIFICATION</scope>
</reference>
<protein>
    <recommendedName>
        <fullName evidence="2">Death domain-containing protein</fullName>
    </recommendedName>
</protein>
<dbReference type="EnsemblMetazoa" id="Aqu2.1.08867_001">
    <property type="protein sequence ID" value="Aqu2.1.08867_001"/>
    <property type="gene ID" value="Aqu2.1.08867"/>
</dbReference>
<dbReference type="InParanoid" id="A0A1X7T333"/>
<proteinExistence type="predicted"/>